<feature type="region of interest" description="Disordered" evidence="3">
    <location>
        <begin position="803"/>
        <end position="897"/>
    </location>
</feature>
<dbReference type="Ensembl" id="ENSPLAT00000006705.1">
    <property type="protein sequence ID" value="ENSPLAP00000023132.1"/>
    <property type="gene ID" value="ENSPLAG00000008258.1"/>
</dbReference>
<feature type="compositionally biased region" description="Low complexity" evidence="3">
    <location>
        <begin position="864"/>
        <end position="877"/>
    </location>
</feature>
<accession>A0A3B3VDU1</accession>
<feature type="compositionally biased region" description="Basic and acidic residues" evidence="3">
    <location>
        <begin position="850"/>
        <end position="863"/>
    </location>
</feature>
<name>A0A3B3VDU1_9TELE</name>
<keyword evidence="1 2" id="KW-0175">Coiled coil</keyword>
<evidence type="ECO:0000313" key="4">
    <source>
        <dbReference type="Ensembl" id="ENSPLAP00000023132.1"/>
    </source>
</evidence>
<protein>
    <submittedName>
        <fullName evidence="4">Coiled-coil domain containing 146</fullName>
    </submittedName>
</protein>
<dbReference type="STRING" id="48699.ENSPLAP00000023132"/>
<keyword evidence="5" id="KW-1185">Reference proteome</keyword>
<evidence type="ECO:0000256" key="2">
    <source>
        <dbReference type="SAM" id="Coils"/>
    </source>
</evidence>
<dbReference type="PANTHER" id="PTHR32083">
    <property type="entry name" value="CILIA AND FLAGELLA-ASSOCIATED PROTEIN 58-RELATED"/>
    <property type="match status" value="1"/>
</dbReference>
<feature type="coiled-coil region" evidence="2">
    <location>
        <begin position="620"/>
        <end position="726"/>
    </location>
</feature>
<evidence type="ECO:0000256" key="3">
    <source>
        <dbReference type="SAM" id="MobiDB-lite"/>
    </source>
</evidence>
<sequence>MLSSGKISQATFTKVKNGFERLKDTLKSAQSSEMQLLGEAKRHQAELERLQVEVRSPEEQWGPPEEPDGEVSKLRRQLLQAHNELRAAEDREHAARHGLQRLREEKRHREREIQTQPAELESNTDMLKDKHDALKKEVAQRQLDVRTLMEDLETLETLLLKEQKELEEKMEIIEIKEAEKAQLACIPNRIIQETERKRSLWEVAMKEMESLNTALSEAKHQMRSVNEDNQSLEVRREEAMLELERLRARMEARQRENRQLLKKQEISREESSEIMGSRGILEMKLHNLMTDRKQLHESRSLQLQKKNKQVEALRRMEHAVSMATERLAHTQSVYKNIQSQLLVAIPEREASARQRMELQKEIDALKAGFEKQVSTAEEENQKKHQNGVIQELLRESNHLRDELLSLRCLTQIKAEERSKKNRERLKAEQLSERIQQELRERELIIMNHKKLNAVLQRRISQYSKLCDTFLEEKNKYARLKQIASQTISELTEQLNILANEMEIQRSIADSKDRLLTKARMKVSSSSKTREKLRNEISKFTWKRHQIRQRHEDNKLELMNLTQMIKFHEGILLDVKRSHENAIQRRNFLGLRLLEQDGVLSNFYDQAKNLEAAVAKNYNATETAEKDARELQIEINDEKRQTDLKRRKVLLKRKQEEEIITLQIKLSEARDATLKSVTRTLQCRELKGDDPPSPELVKKMEQLEANLAERERQLLEKELQVERVTRMSEPLGQQAESCRLHSLSVAKKLNEARAKIFNINLCLMAVSAEVSMKQAVALSEHRQMKERELQLSEARDEMLKSLVESIESEDEASPNSELDNKMEQLSESRDTRPESINESNDSEDEASSPSELHREMEELPERESQQQPEGEGAEQEVGPSKPLVQQREVSRPDGLDGLSTSWKGPKVLWWFDKEEAGRRLERDRRLRQRAREEKKRQSVVRRRRRDRSAQLPSGNPDQHPRDRETQQPPARLLHDEAPHLQPGSVGPALAVLLGDRRGHFCHRAPFGAWTVSAFLFHHLILHHLQLQHPAADKRSTLLPDSSSYQVEKSDPSMAAGFTLRCVDTRGPAASPTGAVSDG</sequence>
<feature type="coiled-coil region" evidence="2">
    <location>
        <begin position="33"/>
        <end position="105"/>
    </location>
</feature>
<reference evidence="4" key="2">
    <citation type="submission" date="2025-09" db="UniProtKB">
        <authorList>
            <consortium name="Ensembl"/>
        </authorList>
    </citation>
    <scope>IDENTIFICATION</scope>
</reference>
<feature type="compositionally biased region" description="Basic residues" evidence="3">
    <location>
        <begin position="936"/>
        <end position="945"/>
    </location>
</feature>
<evidence type="ECO:0000256" key="1">
    <source>
        <dbReference type="ARBA" id="ARBA00023054"/>
    </source>
</evidence>
<dbReference type="AlphaFoldDB" id="A0A3B3VDU1"/>
<reference evidence="4" key="1">
    <citation type="submission" date="2025-08" db="UniProtKB">
        <authorList>
            <consortium name="Ensembl"/>
        </authorList>
    </citation>
    <scope>IDENTIFICATION</scope>
</reference>
<evidence type="ECO:0000313" key="5">
    <source>
        <dbReference type="Proteomes" id="UP000261500"/>
    </source>
</evidence>
<feature type="compositionally biased region" description="Basic and acidic residues" evidence="3">
    <location>
        <begin position="817"/>
        <end position="834"/>
    </location>
</feature>
<dbReference type="GO" id="GO:0005856">
    <property type="term" value="C:cytoskeleton"/>
    <property type="evidence" value="ECO:0007669"/>
    <property type="project" value="TreeGrafter"/>
</dbReference>
<feature type="coiled-coil region" evidence="2">
    <location>
        <begin position="348"/>
        <end position="440"/>
    </location>
</feature>
<organism evidence="4 5">
    <name type="scientific">Poecilia latipinna</name>
    <name type="common">sailfin molly</name>
    <dbReference type="NCBI Taxonomy" id="48699"/>
    <lineage>
        <taxon>Eukaryota</taxon>
        <taxon>Metazoa</taxon>
        <taxon>Chordata</taxon>
        <taxon>Craniata</taxon>
        <taxon>Vertebrata</taxon>
        <taxon>Euteleostomi</taxon>
        <taxon>Actinopterygii</taxon>
        <taxon>Neopterygii</taxon>
        <taxon>Teleostei</taxon>
        <taxon>Neoteleostei</taxon>
        <taxon>Acanthomorphata</taxon>
        <taxon>Ovalentaria</taxon>
        <taxon>Atherinomorphae</taxon>
        <taxon>Cyprinodontiformes</taxon>
        <taxon>Poeciliidae</taxon>
        <taxon>Poeciliinae</taxon>
        <taxon>Poecilia</taxon>
    </lineage>
</organism>
<dbReference type="Proteomes" id="UP000261500">
    <property type="component" value="Unplaced"/>
</dbReference>
<feature type="region of interest" description="Disordered" evidence="3">
    <location>
        <begin position="927"/>
        <end position="966"/>
    </location>
</feature>
<proteinExistence type="predicted"/>
<dbReference type="PANTHER" id="PTHR32083:SF34">
    <property type="entry name" value="COILED-COIL DOMAIN-CONTAINING PROTEIN 146"/>
    <property type="match status" value="1"/>
</dbReference>
<dbReference type="GeneTree" id="ENSGT00530000063534"/>
<feature type="coiled-coil region" evidence="2">
    <location>
        <begin position="480"/>
        <end position="507"/>
    </location>
</feature>
<feature type="coiled-coil region" evidence="2">
    <location>
        <begin position="145"/>
        <end position="263"/>
    </location>
</feature>